<feature type="domain" description="VWFD" evidence="3">
    <location>
        <begin position="200"/>
        <end position="385"/>
    </location>
</feature>
<dbReference type="PANTHER" id="PTHR11339:SF373">
    <property type="entry name" value="VWFD DOMAIN-CONTAINING PROTEIN"/>
    <property type="match status" value="1"/>
</dbReference>
<evidence type="ECO:0000313" key="4">
    <source>
        <dbReference type="EMBL" id="KAK3100182.1"/>
    </source>
</evidence>
<dbReference type="SUPFAM" id="SSF57567">
    <property type="entry name" value="Serine protease inhibitors"/>
    <property type="match status" value="2"/>
</dbReference>
<comment type="caution">
    <text evidence="4">The sequence shown here is derived from an EMBL/GenBank/DDBJ whole genome shotgun (WGS) entry which is preliminary data.</text>
</comment>
<dbReference type="InterPro" id="IPR001846">
    <property type="entry name" value="VWF_type-D"/>
</dbReference>
<dbReference type="Proteomes" id="UP001186944">
    <property type="component" value="Unassembled WGS sequence"/>
</dbReference>
<dbReference type="FunFam" id="2.10.25.10:FF:000055">
    <property type="entry name" value="alpha-tectorin isoform X1"/>
    <property type="match status" value="2"/>
</dbReference>
<protein>
    <recommendedName>
        <fullName evidence="3">VWFD domain-containing protein</fullName>
    </recommendedName>
</protein>
<dbReference type="InterPro" id="IPR002919">
    <property type="entry name" value="TIL_dom"/>
</dbReference>
<dbReference type="CDD" id="cd19941">
    <property type="entry name" value="TIL"/>
    <property type="match status" value="2"/>
</dbReference>
<sequence>MNIQTDSMTQGPKKHTGEYVKPVLSECRSDSSGDNIHELAAAEHGLYYVHPLFISIYIVICVAWAPAFHGFVCVWSSDSEEVVLHLNFDHTICRTRRCRSPEVGRHECFFPWAASITTIVVFKERYRGKCQESISYGPLEPNGIWVDHGCDAKFYICFVTSDKGLECEKGCGKNAECMDEKCRCKKGYFGNPLTECRDLCTCTAYGDPHYKGYDHQYYTFNGMCKYTLTRFKYHGDVCEFNVEVKNERRGDKGKVSYTRLVDVEIYGFKIRLHKEKKIFVNGVRKYLPVKLADNKLEIYNTGEYARLVTGCGLTVSWNGKSEVVVSVPRKYGQHLTGLCGNCNGKLDDYVTRDGRNVSGHWNKDVMYGRSWEVPDDTDLKMDQCVTEEVKDPCTGDMDDQIRQPIYCGLLYHEHRALSPFSKCMALIPDIAKTMYKSCRYDVCSYFHDAHRVEDVVCHALEGFAAECEERGLTIKWRSEYFCPLPCPKHMEYSSSVSGCPATCLDIYPDPNKCHQPPTEGCECEPGYILSDKKCVKKEKCGCSTEMGYMPVGKALLTLDCRHLLKCDMINGSKHLTKTAIQLRCHDNAGCGLRKGFPSCACNDGFFGDGVTQCDPLCNGRKCAEHAHCLDQRCVCNEGYHGNSYIKCEPLDICGKEKCAENAVCINYNCVCKKGFLGDGYTICESLCNERKCVEDAYCNKNKVCVCEKGFHGDGYLKCEADEYCNGKKCASQAECRNFQCQCKNGYFGDPYVYCDMLCSGQRCVAHAYCLNGVCTCREGYHGNGYFKCERIGVCDNRICTKNARCHGYKCVCKRGFYGDGYNQCIQQDYCGGRRCALHALCINYKCTCLRDYYGDGYKICKSLCNGVKCVKDAECSNGKCVCKSGFHGDPNVLCESKSYCGGKKCAKHAICINYQCRCKEGYTGNGLENCERNGVCGDKTCTDYAECRNYQCHCKTGYHGDGGIKCEALCNKRICAENAECIKDECVCKKGFHGNGYYKCEPLHFCGGRTCVQNAVCENYKCICRKGYYGDGVKFCEESCYCSLSGNSHIRTFDGATLDIHGSCTYTLVKSTKFPDECSIKVELDRSGKTKSISKMHSVNIIISIYDTKIRLAKDGDFYVDGFKRYLPNKIRDGDILVYKSGGWIVLSTVCGFTLWWNGRSSATLQAPVSYMKQLSGICGNCNGLDKDDYVTRYGRDVSTYPRDDRSSAVVDSYTVFSEKSLSCKQKKTEVTACSHEAVCKEDSFCGYLNPSSTSSPFKNCVAMYPNLAFRHFQACVKDTCQFYSDKNIAQKIACDYMEELSMECEQRGFSGIKFRKKDFCPLQCPKNMMYSAKISGCPPTCLDPDPVNCTLPYSEGCQCMPGFLWSGMECVLPHQCGCFCPVNFYIPIGKTYVTEDCSEVVECVIMHGRPYLKHIKVNLECHKEALCGLKDGVPMCICKRGFAGDGYKYCEKGMIDSECARIVSHTKKSFGKYLTSLNNNFKFSKMCHSYLFSWMI</sequence>
<evidence type="ECO:0000256" key="1">
    <source>
        <dbReference type="ARBA" id="ARBA00023157"/>
    </source>
</evidence>
<keyword evidence="2" id="KW-0325">Glycoprotein</keyword>
<dbReference type="Gene3D" id="2.10.25.10">
    <property type="entry name" value="Laminin"/>
    <property type="match status" value="4"/>
</dbReference>
<feature type="domain" description="VWFD" evidence="3">
    <location>
        <begin position="1040"/>
        <end position="1225"/>
    </location>
</feature>
<dbReference type="EMBL" id="VSWD01000006">
    <property type="protein sequence ID" value="KAK3100182.1"/>
    <property type="molecule type" value="Genomic_DNA"/>
</dbReference>
<evidence type="ECO:0000313" key="5">
    <source>
        <dbReference type="Proteomes" id="UP001186944"/>
    </source>
</evidence>
<dbReference type="PROSITE" id="PS51233">
    <property type="entry name" value="VWFD"/>
    <property type="match status" value="2"/>
</dbReference>
<accession>A0AA88Y8S6</accession>
<keyword evidence="5" id="KW-1185">Reference proteome</keyword>
<evidence type="ECO:0000259" key="3">
    <source>
        <dbReference type="PROSITE" id="PS51233"/>
    </source>
</evidence>
<gene>
    <name evidence="4" type="ORF">FSP39_015875</name>
</gene>
<organism evidence="4 5">
    <name type="scientific">Pinctada imbricata</name>
    <name type="common">Atlantic pearl-oyster</name>
    <name type="synonym">Pinctada martensii</name>
    <dbReference type="NCBI Taxonomy" id="66713"/>
    <lineage>
        <taxon>Eukaryota</taxon>
        <taxon>Metazoa</taxon>
        <taxon>Spiralia</taxon>
        <taxon>Lophotrochozoa</taxon>
        <taxon>Mollusca</taxon>
        <taxon>Bivalvia</taxon>
        <taxon>Autobranchia</taxon>
        <taxon>Pteriomorphia</taxon>
        <taxon>Pterioida</taxon>
        <taxon>Pterioidea</taxon>
        <taxon>Pteriidae</taxon>
        <taxon>Pinctada</taxon>
    </lineage>
</organism>
<dbReference type="GO" id="GO:0031012">
    <property type="term" value="C:extracellular matrix"/>
    <property type="evidence" value="ECO:0007669"/>
    <property type="project" value="TreeGrafter"/>
</dbReference>
<dbReference type="Pfam" id="PF08742">
    <property type="entry name" value="C8"/>
    <property type="match status" value="2"/>
</dbReference>
<keyword evidence="1" id="KW-1015">Disulfide bond</keyword>
<dbReference type="SMART" id="SM00181">
    <property type="entry name" value="EGF"/>
    <property type="match status" value="16"/>
</dbReference>
<dbReference type="PANTHER" id="PTHR11339">
    <property type="entry name" value="EXTRACELLULAR MATRIX GLYCOPROTEIN RELATED"/>
    <property type="match status" value="1"/>
</dbReference>
<dbReference type="Pfam" id="PF00094">
    <property type="entry name" value="VWD"/>
    <property type="match status" value="2"/>
</dbReference>
<dbReference type="SMART" id="SM00216">
    <property type="entry name" value="VWD"/>
    <property type="match status" value="2"/>
</dbReference>
<dbReference type="InterPro" id="IPR050780">
    <property type="entry name" value="Mucin_vWF_Thrombospondin_sf"/>
</dbReference>
<dbReference type="InterPro" id="IPR014853">
    <property type="entry name" value="VWF/SSPO/ZAN-like_Cys-rich_dom"/>
</dbReference>
<name>A0AA88Y8S6_PINIB</name>
<evidence type="ECO:0000256" key="2">
    <source>
        <dbReference type="ARBA" id="ARBA00023180"/>
    </source>
</evidence>
<dbReference type="GO" id="GO:0005615">
    <property type="term" value="C:extracellular space"/>
    <property type="evidence" value="ECO:0007669"/>
    <property type="project" value="TreeGrafter"/>
</dbReference>
<reference evidence="4" key="1">
    <citation type="submission" date="2019-08" db="EMBL/GenBank/DDBJ databases">
        <title>The improved chromosome-level genome for the pearl oyster Pinctada fucata martensii using PacBio sequencing and Hi-C.</title>
        <authorList>
            <person name="Zheng Z."/>
        </authorList>
    </citation>
    <scope>NUCLEOTIDE SEQUENCE</scope>
    <source>
        <strain evidence="4">ZZ-2019</strain>
        <tissue evidence="4">Adductor muscle</tissue>
    </source>
</reference>
<proteinExistence type="predicted"/>
<dbReference type="SMART" id="SM00832">
    <property type="entry name" value="C8"/>
    <property type="match status" value="1"/>
</dbReference>
<dbReference type="InterPro" id="IPR000742">
    <property type="entry name" value="EGF"/>
</dbReference>
<dbReference type="Pfam" id="PF01826">
    <property type="entry name" value="TIL"/>
    <property type="match status" value="2"/>
</dbReference>
<dbReference type="PROSITE" id="PS01186">
    <property type="entry name" value="EGF_2"/>
    <property type="match status" value="3"/>
</dbReference>
<dbReference type="InterPro" id="IPR036084">
    <property type="entry name" value="Ser_inhib-like_sf"/>
</dbReference>